<evidence type="ECO:0000313" key="2">
    <source>
        <dbReference type="Proteomes" id="UP000269396"/>
    </source>
</evidence>
<dbReference type="InterPro" id="IPR027417">
    <property type="entry name" value="P-loop_NTPase"/>
</dbReference>
<dbReference type="AlphaFoldDB" id="A0A183Q6F9"/>
<dbReference type="Gene3D" id="3.40.50.300">
    <property type="entry name" value="P-loop containing nucleotide triphosphate hydrolases"/>
    <property type="match status" value="1"/>
</dbReference>
<dbReference type="EMBL" id="UZAL01050259">
    <property type="protein sequence ID" value="VDP86684.1"/>
    <property type="molecule type" value="Genomic_DNA"/>
</dbReference>
<dbReference type="Proteomes" id="UP000269396">
    <property type="component" value="Unassembled WGS sequence"/>
</dbReference>
<name>A0A183Q6F9_9TREM</name>
<proteinExistence type="predicted"/>
<evidence type="ECO:0000313" key="1">
    <source>
        <dbReference type="EMBL" id="VDP86684.1"/>
    </source>
</evidence>
<sequence>IIELWQLINVNRPILIIGSVGSGKSTILKILISTINWYHCTKSKQLNKYLSSLSDSTLLSTYRSSSSTSSSSGSASSELSSSTPTSLSKQLNSSSVSNEENSNNQEINNDVDMKIFNIPDQLNSYLNKFNLISTTHSNINQFDVYNKIISLKHLFPYSNEHLTSLFLNDDNNVTKLEVDISDMFEEWILLDLSDQSIEHLTFLNNGNILNLLKAAKTFKCKLYALLLILFL</sequence>
<accession>A0A183Q6F9</accession>
<keyword evidence="2" id="KW-1185">Reference proteome</keyword>
<gene>
    <name evidence="1" type="ORF">SMTD_LOCUS22195</name>
</gene>
<dbReference type="SUPFAM" id="SSF52540">
    <property type="entry name" value="P-loop containing nucleoside triphosphate hydrolases"/>
    <property type="match status" value="1"/>
</dbReference>
<feature type="non-terminal residue" evidence="1">
    <location>
        <position position="1"/>
    </location>
</feature>
<protein>
    <submittedName>
        <fullName evidence="1">Uncharacterized protein</fullName>
    </submittedName>
</protein>
<reference evidence="1 2" key="1">
    <citation type="submission" date="2018-11" db="EMBL/GenBank/DDBJ databases">
        <authorList>
            <consortium name="Pathogen Informatics"/>
        </authorList>
    </citation>
    <scope>NUCLEOTIDE SEQUENCE [LARGE SCALE GENOMIC DNA]</scope>
    <source>
        <strain>Denwood</strain>
        <strain evidence="2">Zambia</strain>
    </source>
</reference>
<organism evidence="1 2">
    <name type="scientific">Schistosoma mattheei</name>
    <dbReference type="NCBI Taxonomy" id="31246"/>
    <lineage>
        <taxon>Eukaryota</taxon>
        <taxon>Metazoa</taxon>
        <taxon>Spiralia</taxon>
        <taxon>Lophotrochozoa</taxon>
        <taxon>Platyhelminthes</taxon>
        <taxon>Trematoda</taxon>
        <taxon>Digenea</taxon>
        <taxon>Strigeidida</taxon>
        <taxon>Schistosomatoidea</taxon>
        <taxon>Schistosomatidae</taxon>
        <taxon>Schistosoma</taxon>
    </lineage>
</organism>